<dbReference type="Gene3D" id="3.90.1140.10">
    <property type="entry name" value="Cyclic phosphodiesterase"/>
    <property type="match status" value="1"/>
</dbReference>
<protein>
    <submittedName>
        <fullName evidence="1">2'-5' RNA ligase</fullName>
    </submittedName>
</protein>
<name>A0ABQ1QYZ0_9FLAO</name>
<comment type="caution">
    <text evidence="1">The sequence shown here is derived from an EMBL/GenBank/DDBJ whole genome shotgun (WGS) entry which is preliminary data.</text>
</comment>
<reference evidence="2" key="1">
    <citation type="journal article" date="2019" name="Int. J. Syst. Evol. Microbiol.">
        <title>The Global Catalogue of Microorganisms (GCM) 10K type strain sequencing project: providing services to taxonomists for standard genome sequencing and annotation.</title>
        <authorList>
            <consortium name="The Broad Institute Genomics Platform"/>
            <consortium name="The Broad Institute Genome Sequencing Center for Infectious Disease"/>
            <person name="Wu L."/>
            <person name="Ma J."/>
        </authorList>
    </citation>
    <scope>NUCLEOTIDE SEQUENCE [LARGE SCALE GENOMIC DNA]</scope>
    <source>
        <strain evidence="2">CGMCC 1.12606</strain>
    </source>
</reference>
<accession>A0ABQ1QYZ0</accession>
<dbReference type="Proteomes" id="UP000625780">
    <property type="component" value="Unassembled WGS sequence"/>
</dbReference>
<dbReference type="InterPro" id="IPR050580">
    <property type="entry name" value="2H_phosphoesterase_YjcG-like"/>
</dbReference>
<dbReference type="RefSeq" id="WP_188370220.1">
    <property type="nucleotide sequence ID" value="NZ_BMFH01000001.1"/>
</dbReference>
<dbReference type="PANTHER" id="PTHR40037:SF1">
    <property type="entry name" value="PHOSPHOESTERASE SAOUHSC_00951-RELATED"/>
    <property type="match status" value="1"/>
</dbReference>
<keyword evidence="2" id="KW-1185">Reference proteome</keyword>
<proteinExistence type="predicted"/>
<dbReference type="PANTHER" id="PTHR40037">
    <property type="entry name" value="PHOSPHOESTERASE YJCG-RELATED"/>
    <property type="match status" value="1"/>
</dbReference>
<dbReference type="GO" id="GO:0016874">
    <property type="term" value="F:ligase activity"/>
    <property type="evidence" value="ECO:0007669"/>
    <property type="project" value="UniProtKB-KW"/>
</dbReference>
<dbReference type="Pfam" id="PF13563">
    <property type="entry name" value="2_5_RNA_ligase2"/>
    <property type="match status" value="1"/>
</dbReference>
<dbReference type="InterPro" id="IPR009097">
    <property type="entry name" value="Cyclic_Pdiesterase"/>
</dbReference>
<keyword evidence="1" id="KW-0436">Ligase</keyword>
<organism evidence="1 2">
    <name type="scientific">Muriicola marianensis</name>
    <dbReference type="NCBI Taxonomy" id="1324801"/>
    <lineage>
        <taxon>Bacteria</taxon>
        <taxon>Pseudomonadati</taxon>
        <taxon>Bacteroidota</taxon>
        <taxon>Flavobacteriia</taxon>
        <taxon>Flavobacteriales</taxon>
        <taxon>Flavobacteriaceae</taxon>
        <taxon>Muriicola</taxon>
    </lineage>
</organism>
<evidence type="ECO:0000313" key="2">
    <source>
        <dbReference type="Proteomes" id="UP000625780"/>
    </source>
</evidence>
<dbReference type="EMBL" id="BMFH01000001">
    <property type="protein sequence ID" value="GGD50704.1"/>
    <property type="molecule type" value="Genomic_DNA"/>
</dbReference>
<sequence>MTTGLYLIALLPPELLREQIRVIKEEMKDRYGSAHALKSPAHITLQPPFRMLSQEEGLLTSVLNRFAGSQAPLPVELKGFDCFPPSVLFIRIEDHGPILELWMQLQAELALLSSLGIKGDEHRFHPHMTIATRDLKKQAFLRAWAEFKDRPFKASFEVHSIFLLKHNGQFWDILREFNFGKGS</sequence>
<dbReference type="SUPFAM" id="SSF55144">
    <property type="entry name" value="LigT-like"/>
    <property type="match status" value="1"/>
</dbReference>
<gene>
    <name evidence="1" type="ORF">GCM10011361_16700</name>
</gene>
<evidence type="ECO:0000313" key="1">
    <source>
        <dbReference type="EMBL" id="GGD50704.1"/>
    </source>
</evidence>